<evidence type="ECO:0000256" key="2">
    <source>
        <dbReference type="ARBA" id="ARBA00008654"/>
    </source>
</evidence>
<feature type="domain" description="Gamma-butyrobetaine hydroxylase-like N-terminal" evidence="8">
    <location>
        <begin position="24"/>
        <end position="93"/>
    </location>
</feature>
<dbReference type="AlphaFoldDB" id="A0AAU7KMD1"/>
<keyword evidence="4 9" id="KW-0223">Dioxygenase</keyword>
<feature type="domain" description="TauD/TfdA-like" evidence="7">
    <location>
        <begin position="112"/>
        <end position="356"/>
    </location>
</feature>
<dbReference type="RefSeq" id="WP_222515376.1">
    <property type="nucleotide sequence ID" value="NZ_CP098827.1"/>
</dbReference>
<dbReference type="InterPro" id="IPR003819">
    <property type="entry name" value="TauD/TfdA-like"/>
</dbReference>
<keyword evidence="3" id="KW-0479">Metal-binding</keyword>
<evidence type="ECO:0000313" key="9">
    <source>
        <dbReference type="EMBL" id="XBO72323.1"/>
    </source>
</evidence>
<evidence type="ECO:0000256" key="5">
    <source>
        <dbReference type="ARBA" id="ARBA00023002"/>
    </source>
</evidence>
<evidence type="ECO:0000256" key="4">
    <source>
        <dbReference type="ARBA" id="ARBA00022964"/>
    </source>
</evidence>
<dbReference type="GO" id="GO:0016706">
    <property type="term" value="F:2-oxoglutarate-dependent dioxygenase activity"/>
    <property type="evidence" value="ECO:0007669"/>
    <property type="project" value="UniProtKB-ARBA"/>
</dbReference>
<dbReference type="Pfam" id="PF02668">
    <property type="entry name" value="TauD"/>
    <property type="match status" value="1"/>
</dbReference>
<evidence type="ECO:0000256" key="1">
    <source>
        <dbReference type="ARBA" id="ARBA00001954"/>
    </source>
</evidence>
<dbReference type="Gene3D" id="3.30.2020.30">
    <property type="match status" value="1"/>
</dbReference>
<organism evidence="9">
    <name type="scientific">Halomonas sp. RT37</name>
    <dbReference type="NCBI Taxonomy" id="2950872"/>
    <lineage>
        <taxon>Bacteria</taxon>
        <taxon>Pseudomonadati</taxon>
        <taxon>Pseudomonadota</taxon>
        <taxon>Gammaproteobacteria</taxon>
        <taxon>Oceanospirillales</taxon>
        <taxon>Halomonadaceae</taxon>
        <taxon>Halomonas</taxon>
    </lineage>
</organism>
<gene>
    <name evidence="9" type="ORF">NFG58_06350</name>
</gene>
<dbReference type="InterPro" id="IPR038492">
    <property type="entry name" value="GBBH-like_N_sf"/>
</dbReference>
<proteinExistence type="inferred from homology"/>
<keyword evidence="6" id="KW-0408">Iron</keyword>
<name>A0AAU7KMD1_9GAMM</name>
<evidence type="ECO:0000259" key="8">
    <source>
        <dbReference type="Pfam" id="PF06155"/>
    </source>
</evidence>
<keyword evidence="5" id="KW-0560">Oxidoreductase</keyword>
<dbReference type="CDD" id="cd00250">
    <property type="entry name" value="CAS_like"/>
    <property type="match status" value="1"/>
</dbReference>
<dbReference type="EMBL" id="CP098827">
    <property type="protein sequence ID" value="XBO72323.1"/>
    <property type="molecule type" value="Genomic_DNA"/>
</dbReference>
<comment type="cofactor">
    <cofactor evidence="1">
        <name>Fe(2+)</name>
        <dbReference type="ChEBI" id="CHEBI:29033"/>
    </cofactor>
</comment>
<dbReference type="InterPro" id="IPR050411">
    <property type="entry name" value="AlphaKG_dependent_hydroxylases"/>
</dbReference>
<dbReference type="InterPro" id="IPR010376">
    <property type="entry name" value="GBBH-like_N"/>
</dbReference>
<evidence type="ECO:0000259" key="7">
    <source>
        <dbReference type="Pfam" id="PF02668"/>
    </source>
</evidence>
<dbReference type="SUPFAM" id="SSF51197">
    <property type="entry name" value="Clavaminate synthase-like"/>
    <property type="match status" value="1"/>
</dbReference>
<accession>A0AAU7KMD1</accession>
<evidence type="ECO:0000256" key="6">
    <source>
        <dbReference type="ARBA" id="ARBA00023004"/>
    </source>
</evidence>
<dbReference type="Gene3D" id="3.60.130.10">
    <property type="entry name" value="Clavaminate synthase-like"/>
    <property type="match status" value="1"/>
</dbReference>
<dbReference type="GO" id="GO:0046872">
    <property type="term" value="F:metal ion binding"/>
    <property type="evidence" value="ECO:0007669"/>
    <property type="project" value="UniProtKB-KW"/>
</dbReference>
<reference evidence="9" key="1">
    <citation type="submission" date="2022-06" db="EMBL/GenBank/DDBJ databases">
        <title>A novel DMS-producing enzyme.</title>
        <authorList>
            <person name="Zhang Y."/>
        </authorList>
    </citation>
    <scope>NUCLEOTIDE SEQUENCE</scope>
    <source>
        <strain evidence="9">RT37</strain>
    </source>
</reference>
<dbReference type="PANTHER" id="PTHR10696">
    <property type="entry name" value="GAMMA-BUTYROBETAINE HYDROXYLASE-RELATED"/>
    <property type="match status" value="1"/>
</dbReference>
<dbReference type="Pfam" id="PF06155">
    <property type="entry name" value="GBBH-like_N"/>
    <property type="match status" value="1"/>
</dbReference>
<dbReference type="GO" id="GO:0045329">
    <property type="term" value="P:carnitine biosynthetic process"/>
    <property type="evidence" value="ECO:0007669"/>
    <property type="project" value="TreeGrafter"/>
</dbReference>
<protein>
    <submittedName>
        <fullName evidence="9">TauD/TfdA family dioxygenase</fullName>
    </submittedName>
</protein>
<sequence>MRKPTSRPEFVIQEQPPAIVVIDGQQSREISPLWLRERTQAPDQLEPMTQQRLFDSHAIDANLALTQATQVDEQHVALAFSDGHRETYDLRVLAEELGESELFPAAEPWDASLDQNKVRFDWTQVLDDPDVFRESLDAYLRYGYLVLYKVPTDPERILQVGSHYGYVKETNFGRYFEVYSRPSGNDLAYRSVALGPHTDNPYRNPVPGIQLLHCLVNETSGGLSTLVDSLKVLERLRQETPEGYELLKHTPVRFRFVDAGTQLVTQRTMIQTDDDGRPTGVHYSPRLDGLPLLSDAETRLFHRARQRLGELFADPTYEVRFALGAGELMLFDNSRVLHGRTSYDSNEGQRHLQGCYLDTDGPRERFASLLKQHASIEEVA</sequence>
<evidence type="ECO:0000256" key="3">
    <source>
        <dbReference type="ARBA" id="ARBA00022723"/>
    </source>
</evidence>
<dbReference type="PANTHER" id="PTHR10696:SF25">
    <property type="entry name" value="OXIDOREDUCTASE AIM17-RELATED"/>
    <property type="match status" value="1"/>
</dbReference>
<dbReference type="InterPro" id="IPR042098">
    <property type="entry name" value="TauD-like_sf"/>
</dbReference>
<comment type="similarity">
    <text evidence="2">Belongs to the gamma-BBH/TMLD family.</text>
</comment>